<reference evidence="4" key="1">
    <citation type="submission" date="2014-11" db="EMBL/GenBank/DDBJ databases">
        <title>Hymenobacter sp. DG25B genome submission.</title>
        <authorList>
            <person name="Jung H.-Y."/>
            <person name="Kim M.K."/>
            <person name="Srinivasan S."/>
            <person name="Lim S."/>
        </authorList>
    </citation>
    <scope>NUCLEOTIDE SEQUENCE [LARGE SCALE GENOMIC DNA]</scope>
    <source>
        <strain evidence="4">DY59</strain>
    </source>
</reference>
<dbReference type="EMBL" id="CP010028">
    <property type="protein sequence ID" value="AIZ45171.1"/>
    <property type="molecule type" value="Genomic_DNA"/>
</dbReference>
<feature type="domain" description="Cas12f1-like TNB" evidence="2">
    <location>
        <begin position="364"/>
        <end position="423"/>
    </location>
</feature>
<evidence type="ECO:0000259" key="2">
    <source>
        <dbReference type="Pfam" id="PF07282"/>
    </source>
</evidence>
<dbReference type="AlphaFoldDB" id="A0A0A7KG97"/>
<dbReference type="GO" id="GO:0003677">
    <property type="term" value="F:DNA binding"/>
    <property type="evidence" value="ECO:0007669"/>
    <property type="project" value="UniProtKB-KW"/>
</dbReference>
<dbReference type="KEGG" id="dsw:QR90_08735"/>
<proteinExistence type="predicted"/>
<dbReference type="InterPro" id="IPR010095">
    <property type="entry name" value="Cas12f1-like_TNB"/>
</dbReference>
<sequence>MWTTLLAAQHTLTAWLHHRAAGGTRSLLDFASGHGPVTAGHPRRPARALPPLDQLNAEVRAARDALGWTPAVPPGALRWMTAETAREWRAAGQRRPHGPLPGPWPPSRAPELHLDNAVQVLDPVTLHLACLDADELIPADLYLPTPYWHALLRRQQRRAAHERARCDTLEHTWLDAGDGKAAAELLTRRARGGPWTELPWPAVPDALPGDPVSREGTVLRWVTGDGLPGRWVAEWTFGTGDVMAPPWVFDDVLGVDLGYHHPFACASGGLSTLTPRPFRGSFAPPPLQASNARTAPPRHGAWARARHRRALFLRLRPIFEAHLDLALQHRAVAIEQVAWGGFARRGFPFASYALDVGLVAWLAWLDALATSHGVRVLRVPPAYTTRTCSACLRVGPRPASGQPFRCVGCGYSAQADLNAARVIRRRGLAKLGRP</sequence>
<dbReference type="STRING" id="1182571.QR90_08735"/>
<gene>
    <name evidence="3" type="ORF">QR90_08735</name>
</gene>
<evidence type="ECO:0000313" key="3">
    <source>
        <dbReference type="EMBL" id="AIZ45171.1"/>
    </source>
</evidence>
<organism evidence="3 4">
    <name type="scientific">Deinococcus radiopugnans</name>
    <dbReference type="NCBI Taxonomy" id="57497"/>
    <lineage>
        <taxon>Bacteria</taxon>
        <taxon>Thermotogati</taxon>
        <taxon>Deinococcota</taxon>
        <taxon>Deinococci</taxon>
        <taxon>Deinococcales</taxon>
        <taxon>Deinococcaceae</taxon>
        <taxon>Deinococcus</taxon>
    </lineage>
</organism>
<protein>
    <recommendedName>
        <fullName evidence="2">Cas12f1-like TNB domain-containing protein</fullName>
    </recommendedName>
</protein>
<dbReference type="Proteomes" id="UP000030634">
    <property type="component" value="Chromosome"/>
</dbReference>
<keyword evidence="1" id="KW-0238">DNA-binding</keyword>
<name>A0A0A7KG97_9DEIO</name>
<evidence type="ECO:0000313" key="4">
    <source>
        <dbReference type="Proteomes" id="UP000030634"/>
    </source>
</evidence>
<dbReference type="Pfam" id="PF07282">
    <property type="entry name" value="Cas12f1-like_TNB"/>
    <property type="match status" value="1"/>
</dbReference>
<accession>A0A0A7KG97</accession>
<dbReference type="HOGENOM" id="CLU_631250_0_0_0"/>
<evidence type="ECO:0000256" key="1">
    <source>
        <dbReference type="ARBA" id="ARBA00023125"/>
    </source>
</evidence>